<dbReference type="EMBL" id="MU251519">
    <property type="protein sequence ID" value="KAG9233023.1"/>
    <property type="molecule type" value="Genomic_DNA"/>
</dbReference>
<name>A0A9P8C3X1_9HELO</name>
<dbReference type="AlphaFoldDB" id="A0A9P8C3X1"/>
<keyword evidence="1" id="KW-0472">Membrane</keyword>
<keyword evidence="1" id="KW-1133">Transmembrane helix</keyword>
<protein>
    <submittedName>
        <fullName evidence="2">Uncharacterized protein</fullName>
    </submittedName>
</protein>
<feature type="transmembrane region" description="Helical" evidence="1">
    <location>
        <begin position="20"/>
        <end position="40"/>
    </location>
</feature>
<gene>
    <name evidence="2" type="ORF">BJ875DRAFT_59605</name>
</gene>
<comment type="caution">
    <text evidence="2">The sequence shown here is derived from an EMBL/GenBank/DDBJ whole genome shotgun (WGS) entry which is preliminary data.</text>
</comment>
<reference evidence="2" key="1">
    <citation type="journal article" date="2021" name="IMA Fungus">
        <title>Genomic characterization of three marine fungi, including Emericellopsis atlantica sp. nov. with signatures of a generalist lifestyle and marine biomass degradation.</title>
        <authorList>
            <person name="Hagestad O.C."/>
            <person name="Hou L."/>
            <person name="Andersen J.H."/>
            <person name="Hansen E.H."/>
            <person name="Altermark B."/>
            <person name="Li C."/>
            <person name="Kuhnert E."/>
            <person name="Cox R.J."/>
            <person name="Crous P.W."/>
            <person name="Spatafora J.W."/>
            <person name="Lail K."/>
            <person name="Amirebrahimi M."/>
            <person name="Lipzen A."/>
            <person name="Pangilinan J."/>
            <person name="Andreopoulos W."/>
            <person name="Hayes R.D."/>
            <person name="Ng V."/>
            <person name="Grigoriev I.V."/>
            <person name="Jackson S.A."/>
            <person name="Sutton T.D.S."/>
            <person name="Dobson A.D.W."/>
            <person name="Rama T."/>
        </authorList>
    </citation>
    <scope>NUCLEOTIDE SEQUENCE</scope>
    <source>
        <strain evidence="2">TRa018bII</strain>
    </source>
</reference>
<organism evidence="2 3">
    <name type="scientific">Amylocarpus encephaloides</name>
    <dbReference type="NCBI Taxonomy" id="45428"/>
    <lineage>
        <taxon>Eukaryota</taxon>
        <taxon>Fungi</taxon>
        <taxon>Dikarya</taxon>
        <taxon>Ascomycota</taxon>
        <taxon>Pezizomycotina</taxon>
        <taxon>Leotiomycetes</taxon>
        <taxon>Helotiales</taxon>
        <taxon>Helotiales incertae sedis</taxon>
        <taxon>Amylocarpus</taxon>
    </lineage>
</organism>
<accession>A0A9P8C3X1</accession>
<dbReference type="Proteomes" id="UP000824998">
    <property type="component" value="Unassembled WGS sequence"/>
</dbReference>
<proteinExistence type="predicted"/>
<evidence type="ECO:0000313" key="2">
    <source>
        <dbReference type="EMBL" id="KAG9233023.1"/>
    </source>
</evidence>
<sequence length="189" mass="21455">MCISQNFFYLMSYYRSTHTIQTIILLALAILSLLFLSHMLTDLVDVSSHMICISIISEVTRLQACDHGMLKGLISGRAVPYRAVSFNSRLVSLKQVVSNIFCKQGETRSLTSRWGSAVPDASVYLSTSVPFDMVWNRYLMHIGMNPLPYYYLIPKSFLKIFQNFPNFASSQTRSARPDLHMSILLTHSS</sequence>
<evidence type="ECO:0000313" key="3">
    <source>
        <dbReference type="Proteomes" id="UP000824998"/>
    </source>
</evidence>
<evidence type="ECO:0000256" key="1">
    <source>
        <dbReference type="SAM" id="Phobius"/>
    </source>
</evidence>
<keyword evidence="3" id="KW-1185">Reference proteome</keyword>
<keyword evidence="1" id="KW-0812">Transmembrane</keyword>